<dbReference type="GO" id="GO:0005737">
    <property type="term" value="C:cytoplasm"/>
    <property type="evidence" value="ECO:0007669"/>
    <property type="project" value="TreeGrafter"/>
</dbReference>
<feature type="compositionally biased region" description="Acidic residues" evidence="2">
    <location>
        <begin position="688"/>
        <end position="700"/>
    </location>
</feature>
<dbReference type="Gene3D" id="1.25.10.10">
    <property type="entry name" value="Leucine-rich Repeat Variant"/>
    <property type="match status" value="1"/>
</dbReference>
<evidence type="ECO:0000256" key="1">
    <source>
        <dbReference type="PROSITE-ProRule" id="PRU00103"/>
    </source>
</evidence>
<dbReference type="Proteomes" id="UP000242525">
    <property type="component" value="Unassembled WGS sequence"/>
</dbReference>
<evidence type="ECO:0000256" key="2">
    <source>
        <dbReference type="SAM" id="MobiDB-lite"/>
    </source>
</evidence>
<evidence type="ECO:0000313" key="4">
    <source>
        <dbReference type="EMBL" id="CDO53164.1"/>
    </source>
</evidence>
<dbReference type="GO" id="GO:0006409">
    <property type="term" value="P:tRNA export from nucleus"/>
    <property type="evidence" value="ECO:0007669"/>
    <property type="project" value="TreeGrafter"/>
</dbReference>
<dbReference type="PROSITE" id="PS50011">
    <property type="entry name" value="PROTEIN_KINASE_DOM"/>
    <property type="match status" value="1"/>
</dbReference>
<dbReference type="EMBL" id="CCBN010000004">
    <property type="protein sequence ID" value="CDO53164.1"/>
    <property type="molecule type" value="Genomic_DNA"/>
</dbReference>
<name>A0A0J9X8R1_GEOCN</name>
<dbReference type="GO" id="GO:0004672">
    <property type="term" value="F:protein kinase activity"/>
    <property type="evidence" value="ECO:0007669"/>
    <property type="project" value="InterPro"/>
</dbReference>
<organism evidence="4 5">
    <name type="scientific">Geotrichum candidum</name>
    <name type="common">Oospora lactis</name>
    <name type="synonym">Dipodascus geotrichum</name>
    <dbReference type="NCBI Taxonomy" id="1173061"/>
    <lineage>
        <taxon>Eukaryota</taxon>
        <taxon>Fungi</taxon>
        <taxon>Dikarya</taxon>
        <taxon>Ascomycota</taxon>
        <taxon>Saccharomycotina</taxon>
        <taxon>Dipodascomycetes</taxon>
        <taxon>Dipodascales</taxon>
        <taxon>Dipodascaceae</taxon>
        <taxon>Geotrichum</taxon>
    </lineage>
</organism>
<protein>
    <submittedName>
        <fullName evidence="4">Similar to Saccharomyces cerevisiae YOR112W CEX1 Cytoplasmic component of the nuclear aminoacylation-dependent tRNA export pathway</fullName>
    </submittedName>
</protein>
<dbReference type="SUPFAM" id="SSF48371">
    <property type="entry name" value="ARM repeat"/>
    <property type="match status" value="1"/>
</dbReference>
<dbReference type="AlphaFoldDB" id="A0A0J9X8R1"/>
<dbReference type="GO" id="GO:0005524">
    <property type="term" value="F:ATP binding"/>
    <property type="evidence" value="ECO:0007669"/>
    <property type="project" value="InterPro"/>
</dbReference>
<reference evidence="4" key="1">
    <citation type="submission" date="2014-03" db="EMBL/GenBank/DDBJ databases">
        <authorList>
            <person name="Casaregola S."/>
        </authorList>
    </citation>
    <scope>NUCLEOTIDE SEQUENCE [LARGE SCALE GENOMIC DNA]</scope>
    <source>
        <strain evidence="4">CLIB 918</strain>
    </source>
</reference>
<evidence type="ECO:0000259" key="3">
    <source>
        <dbReference type="PROSITE" id="PS50011"/>
    </source>
</evidence>
<gene>
    <name evidence="4" type="ORF">BN980_GECA04s05378g</name>
</gene>
<proteinExistence type="predicted"/>
<dbReference type="InterPro" id="IPR016024">
    <property type="entry name" value="ARM-type_fold"/>
</dbReference>
<dbReference type="PANTHER" id="PTHR12984">
    <property type="entry name" value="SCY1-RELATED S/T PROTEIN KINASE-LIKE"/>
    <property type="match status" value="1"/>
</dbReference>
<feature type="compositionally biased region" description="Acidic residues" evidence="2">
    <location>
        <begin position="604"/>
        <end position="618"/>
    </location>
</feature>
<dbReference type="InterPro" id="IPR011989">
    <property type="entry name" value="ARM-like"/>
</dbReference>
<feature type="compositionally biased region" description="Polar residues" evidence="2">
    <location>
        <begin position="554"/>
        <end position="574"/>
    </location>
</feature>
<dbReference type="PANTHER" id="PTHR12984:SF3">
    <property type="entry name" value="N-TERMINAL KINASE-LIKE PROTEIN"/>
    <property type="match status" value="1"/>
</dbReference>
<dbReference type="SUPFAM" id="SSF56112">
    <property type="entry name" value="Protein kinase-like (PK-like)"/>
    <property type="match status" value="1"/>
</dbReference>
<accession>A0A0J9X8R1</accession>
<dbReference type="PROSITE" id="PS50077">
    <property type="entry name" value="HEAT_REPEAT"/>
    <property type="match status" value="1"/>
</dbReference>
<dbReference type="InterPro" id="IPR051177">
    <property type="entry name" value="CIK-Related_Protein"/>
</dbReference>
<feature type="region of interest" description="Disordered" evidence="2">
    <location>
        <begin position="554"/>
        <end position="700"/>
    </location>
</feature>
<dbReference type="STRING" id="1173061.A0A0J9X8R1"/>
<feature type="repeat" description="HEAT" evidence="1">
    <location>
        <begin position="327"/>
        <end position="365"/>
    </location>
</feature>
<feature type="compositionally biased region" description="Low complexity" evidence="2">
    <location>
        <begin position="651"/>
        <end position="668"/>
    </location>
</feature>
<dbReference type="Gene3D" id="1.10.510.10">
    <property type="entry name" value="Transferase(Phosphotransferase) domain 1"/>
    <property type="match status" value="1"/>
</dbReference>
<dbReference type="InterPro" id="IPR021133">
    <property type="entry name" value="HEAT_type_2"/>
</dbReference>
<evidence type="ECO:0000313" key="5">
    <source>
        <dbReference type="Proteomes" id="UP000242525"/>
    </source>
</evidence>
<dbReference type="InterPro" id="IPR011009">
    <property type="entry name" value="Kinase-like_dom_sf"/>
</dbReference>
<sequence length="700" mass="76367">MTLLAQIFRAFGPFTTQLQSDGSACTTFVFDIKTYGSAATLPLAKNMSTKMKSLRFPGIIKFLETQESEGSIMIVTERVKPLYQVIENLAPETIIWGLHSLATTLSHINIDAKSIHGNVNLSTVFVNESGEWVLGGFEVLTAYKSSTPFISSYGSLLPVSGRYTPPEITRTGWSSVDSLPIHAVDSWQLGVLIYEAFNGVLANPAGEMGQRKNIPTSLWTGQRGLCNSNPKQRISVERFSKGGPLKTELVDISSKLHSLSIVEEGEFQSFLDSLKSVEDKFPRSYLHIQVLPKLITCLEYGKGGTRTLTTIIQISKDMPPESYKSIVLPVMLKMFSSDDKAVRMELLQGLPEYIEYLDKRVVNDKIYPALSTGFTDAEPAIREQTVKAVLSVAPKLYDRQLNSDLLRQLAITQNDSQQEIRANTTILLGKLAPLFSQNTRIAVLVTAFGRALKDPFVPSRLAALMALASTAEYFGAQETCGKIIGTVAPALIDKDKTVRHEATKTMEVFMKKVNEYIASLEKEGKEDGQQSGNGQSSWGGWTATISAGLSSKLTASAKTGSEPQSSNTSRTATPSRFELKPSNVTKPAVAKSNNDDSWSVDADSWNENEDIDFGEDEPTPVKAAPVGKPLKVTPLATKRPSAFGSTAFGGNNNTTSSASSTPRAATPRKIASRPVATRKLPEKKKVIEDEDGWGDEWGEI</sequence>
<comment type="caution">
    <text evidence="4">The sequence shown here is derived from an EMBL/GenBank/DDBJ whole genome shotgun (WGS) entry which is preliminary data.</text>
</comment>
<dbReference type="Gene3D" id="3.30.200.20">
    <property type="entry name" value="Phosphorylase Kinase, domain 1"/>
    <property type="match status" value="1"/>
</dbReference>
<dbReference type="InterPro" id="IPR000719">
    <property type="entry name" value="Prot_kinase_dom"/>
</dbReference>
<dbReference type="OrthoDB" id="447103at2759"/>
<keyword evidence="5" id="KW-1185">Reference proteome</keyword>
<feature type="domain" description="Protein kinase" evidence="3">
    <location>
        <begin position="1"/>
        <end position="286"/>
    </location>
</feature>